<evidence type="ECO:0000313" key="2">
    <source>
        <dbReference type="Proteomes" id="UP001295794"/>
    </source>
</evidence>
<reference evidence="1" key="1">
    <citation type="submission" date="2023-11" db="EMBL/GenBank/DDBJ databases">
        <authorList>
            <person name="De Vega J J."/>
            <person name="De Vega J J."/>
        </authorList>
    </citation>
    <scope>NUCLEOTIDE SEQUENCE</scope>
</reference>
<protein>
    <submittedName>
        <fullName evidence="1">Uncharacterized protein</fullName>
    </submittedName>
</protein>
<proteinExistence type="predicted"/>
<dbReference type="AlphaFoldDB" id="A0AAD2H6F6"/>
<organism evidence="1 2">
    <name type="scientific">Mycena citricolor</name>
    <dbReference type="NCBI Taxonomy" id="2018698"/>
    <lineage>
        <taxon>Eukaryota</taxon>
        <taxon>Fungi</taxon>
        <taxon>Dikarya</taxon>
        <taxon>Basidiomycota</taxon>
        <taxon>Agaricomycotina</taxon>
        <taxon>Agaricomycetes</taxon>
        <taxon>Agaricomycetidae</taxon>
        <taxon>Agaricales</taxon>
        <taxon>Marasmiineae</taxon>
        <taxon>Mycenaceae</taxon>
        <taxon>Mycena</taxon>
    </lineage>
</organism>
<keyword evidence="2" id="KW-1185">Reference proteome</keyword>
<comment type="caution">
    <text evidence="1">The sequence shown here is derived from an EMBL/GenBank/DDBJ whole genome shotgun (WGS) entry which is preliminary data.</text>
</comment>
<dbReference type="EMBL" id="CAVNYO010000150">
    <property type="protein sequence ID" value="CAK5269655.1"/>
    <property type="molecule type" value="Genomic_DNA"/>
</dbReference>
<sequence length="151" mass="16830">MYPQTYKFPCAFAVEICTDAYFRLSLNGFPKTVCTVSSDQAQTVSPHPTSANTTTNAPWLYSLIFCGDVKAAHHALRLAFVGAWSAAIPGLLPRPAPRPDSPRFEWRGPESRCGVAGASGWGGRDRRWSCKSRVWDFFFEKGKKRRRRGAS</sequence>
<gene>
    <name evidence="1" type="ORF">MYCIT1_LOCUS13539</name>
</gene>
<accession>A0AAD2H6F6</accession>
<name>A0AAD2H6F6_9AGAR</name>
<evidence type="ECO:0000313" key="1">
    <source>
        <dbReference type="EMBL" id="CAK5269655.1"/>
    </source>
</evidence>
<dbReference type="Proteomes" id="UP001295794">
    <property type="component" value="Unassembled WGS sequence"/>
</dbReference>